<feature type="region of interest" description="Disordered" evidence="3">
    <location>
        <begin position="251"/>
        <end position="270"/>
    </location>
</feature>
<dbReference type="InterPro" id="IPR011009">
    <property type="entry name" value="Kinase-like_dom_sf"/>
</dbReference>
<dbReference type="Proteomes" id="UP000355283">
    <property type="component" value="Unassembled WGS sequence"/>
</dbReference>
<feature type="domain" description="Protein kinase" evidence="4">
    <location>
        <begin position="181"/>
        <end position="506"/>
    </location>
</feature>
<dbReference type="GO" id="GO:0005524">
    <property type="term" value="F:ATP binding"/>
    <property type="evidence" value="ECO:0007669"/>
    <property type="project" value="UniProtKB-KW"/>
</dbReference>
<sequence length="651" mass="70198">MFDAGLAHESGNRGDPFFTAGAPGPQPIEKEIHYEFAPELNTELDGRNHRFTGHGNDTVSSRGNGRDGSRSKDMNSFLLVPMPEDQILPVPRISHDSRLDDGNSFSASSPARPASVQVSSCPLVRLPHSPALPPSFRLAAGHVLRSAVTSHAYRIIRSLIPASSHSPYRPPTALYLATPFPSKPLSLGPRRSGTYPSCQTGDPDISRPSQSKCVVIKVTIHGPSWPHCLPSDPPLGELAAAHILRSYSHGHNGNPSSLGPGRSNGSCHDPSSAHVIPLLDALADDDCVYLVYPYASGGDLFDFVTKSEGGLSEETARAFFADMVGGLRYLKSKGLAHGDVSLENVVLWEQEEAVEGGSAGGEKEERGRPRKRRPVCRLTDLEMARNLSNGSGPSVAPLGRRTVGGKKGYVAPECVFGTVVDWEAADVWSLGVSLYTMLTRHPLYTDPEDSGFELLCRGEARRMMEFYRDVYSLEISEAAVDLLAWMLAPNPAGRPRLEEVHEHAWLDGEGGKALGSTEGGGSSGAFYVQRACAKEEMDPGWEGMLGRRPTADKAMEEAHLDVVLEKTLTDDTMEKTLPGTPSLTWDLSSAWTPATTPGSIGSIYTSSSRSNSSSDNHGCESDHTIRSKDDVANNIFTPVLISNYEELAMGQ</sequence>
<dbReference type="GO" id="GO:0004674">
    <property type="term" value="F:protein serine/threonine kinase activity"/>
    <property type="evidence" value="ECO:0007669"/>
    <property type="project" value="TreeGrafter"/>
</dbReference>
<dbReference type="Gene3D" id="1.10.510.10">
    <property type="entry name" value="Transferase(Phosphotransferase) domain 1"/>
    <property type="match status" value="1"/>
</dbReference>
<proteinExistence type="predicted"/>
<evidence type="ECO:0000313" key="6">
    <source>
        <dbReference type="Proteomes" id="UP000355283"/>
    </source>
</evidence>
<accession>A0A4D9CXG0</accession>
<evidence type="ECO:0000313" key="5">
    <source>
        <dbReference type="EMBL" id="TFJ82243.1"/>
    </source>
</evidence>
<evidence type="ECO:0000256" key="3">
    <source>
        <dbReference type="SAM" id="MobiDB-lite"/>
    </source>
</evidence>
<dbReference type="PROSITE" id="PS50011">
    <property type="entry name" value="PROTEIN_KINASE_DOM"/>
    <property type="match status" value="1"/>
</dbReference>
<dbReference type="PANTHER" id="PTHR24346">
    <property type="entry name" value="MAP/MICROTUBULE AFFINITY-REGULATING KINASE"/>
    <property type="match status" value="1"/>
</dbReference>
<feature type="region of interest" description="Disordered" evidence="3">
    <location>
        <begin position="353"/>
        <end position="372"/>
    </location>
</feature>
<evidence type="ECO:0000256" key="1">
    <source>
        <dbReference type="ARBA" id="ARBA00022741"/>
    </source>
</evidence>
<dbReference type="OrthoDB" id="541276at2759"/>
<dbReference type="SUPFAM" id="SSF56112">
    <property type="entry name" value="Protein kinase-like (PK-like)"/>
    <property type="match status" value="1"/>
</dbReference>
<gene>
    <name evidence="5" type="ORF">NSK_006363</name>
</gene>
<dbReference type="GO" id="GO:0035556">
    <property type="term" value="P:intracellular signal transduction"/>
    <property type="evidence" value="ECO:0007669"/>
    <property type="project" value="TreeGrafter"/>
</dbReference>
<keyword evidence="2" id="KW-0067">ATP-binding</keyword>
<dbReference type="EMBL" id="SDOX01000118">
    <property type="protein sequence ID" value="TFJ82243.1"/>
    <property type="molecule type" value="Genomic_DNA"/>
</dbReference>
<evidence type="ECO:0000256" key="2">
    <source>
        <dbReference type="ARBA" id="ARBA00022840"/>
    </source>
</evidence>
<dbReference type="PANTHER" id="PTHR24346:SF30">
    <property type="entry name" value="MATERNAL EMBRYONIC LEUCINE ZIPPER KINASE"/>
    <property type="match status" value="1"/>
</dbReference>
<organism evidence="5 6">
    <name type="scientific">Nannochloropsis salina CCMP1776</name>
    <dbReference type="NCBI Taxonomy" id="1027361"/>
    <lineage>
        <taxon>Eukaryota</taxon>
        <taxon>Sar</taxon>
        <taxon>Stramenopiles</taxon>
        <taxon>Ochrophyta</taxon>
        <taxon>Eustigmatophyceae</taxon>
        <taxon>Eustigmatales</taxon>
        <taxon>Monodopsidaceae</taxon>
        <taxon>Microchloropsis</taxon>
        <taxon>Microchloropsis salina</taxon>
    </lineage>
</organism>
<keyword evidence="1" id="KW-0547">Nucleotide-binding</keyword>
<feature type="region of interest" description="Disordered" evidence="3">
    <location>
        <begin position="47"/>
        <end position="74"/>
    </location>
</feature>
<comment type="caution">
    <text evidence="5">The sequence shown here is derived from an EMBL/GenBank/DDBJ whole genome shotgun (WGS) entry which is preliminary data.</text>
</comment>
<reference evidence="5 6" key="1">
    <citation type="submission" date="2019-01" db="EMBL/GenBank/DDBJ databases">
        <title>Nuclear Genome Assembly of the Microalgal Biofuel strain Nannochloropsis salina CCMP1776.</title>
        <authorList>
            <person name="Hovde B."/>
        </authorList>
    </citation>
    <scope>NUCLEOTIDE SEQUENCE [LARGE SCALE GENOMIC DNA]</scope>
    <source>
        <strain evidence="5 6">CCMP1776</strain>
    </source>
</reference>
<feature type="region of interest" description="Disordered" evidence="3">
    <location>
        <begin position="596"/>
        <end position="625"/>
    </location>
</feature>
<feature type="compositionally biased region" description="Basic and acidic residues" evidence="3">
    <location>
        <begin position="64"/>
        <end position="73"/>
    </location>
</feature>
<dbReference type="AlphaFoldDB" id="A0A4D9CXG0"/>
<dbReference type="Pfam" id="PF00069">
    <property type="entry name" value="Pkinase"/>
    <property type="match status" value="1"/>
</dbReference>
<protein>
    <recommendedName>
        <fullName evidence="4">Protein kinase domain-containing protein</fullName>
    </recommendedName>
</protein>
<feature type="region of interest" description="Disordered" evidence="3">
    <location>
        <begin position="1"/>
        <end position="21"/>
    </location>
</feature>
<feature type="compositionally biased region" description="Low complexity" evidence="3">
    <location>
        <begin position="599"/>
        <end position="614"/>
    </location>
</feature>
<dbReference type="InterPro" id="IPR000719">
    <property type="entry name" value="Prot_kinase_dom"/>
</dbReference>
<keyword evidence="6" id="KW-1185">Reference proteome</keyword>
<evidence type="ECO:0000259" key="4">
    <source>
        <dbReference type="PROSITE" id="PS50011"/>
    </source>
</evidence>
<name>A0A4D9CXG0_9STRA</name>
<dbReference type="GO" id="GO:0005737">
    <property type="term" value="C:cytoplasm"/>
    <property type="evidence" value="ECO:0007669"/>
    <property type="project" value="TreeGrafter"/>
</dbReference>